<evidence type="ECO:0000313" key="4">
    <source>
        <dbReference type="Proteomes" id="UP001371456"/>
    </source>
</evidence>
<organism evidence="3 4">
    <name type="scientific">Solanum bulbocastanum</name>
    <name type="common">Wild potato</name>
    <dbReference type="NCBI Taxonomy" id="147425"/>
    <lineage>
        <taxon>Eukaryota</taxon>
        <taxon>Viridiplantae</taxon>
        <taxon>Streptophyta</taxon>
        <taxon>Embryophyta</taxon>
        <taxon>Tracheophyta</taxon>
        <taxon>Spermatophyta</taxon>
        <taxon>Magnoliopsida</taxon>
        <taxon>eudicotyledons</taxon>
        <taxon>Gunneridae</taxon>
        <taxon>Pentapetalae</taxon>
        <taxon>asterids</taxon>
        <taxon>lamiids</taxon>
        <taxon>Solanales</taxon>
        <taxon>Solanaceae</taxon>
        <taxon>Solanoideae</taxon>
        <taxon>Solaneae</taxon>
        <taxon>Solanum</taxon>
    </lineage>
</organism>
<dbReference type="EMBL" id="JBANQN010000004">
    <property type="protein sequence ID" value="KAK6791085.1"/>
    <property type="molecule type" value="Genomic_DNA"/>
</dbReference>
<gene>
    <name evidence="3" type="ORF">RDI58_010166</name>
</gene>
<proteinExistence type="predicted"/>
<reference evidence="3 4" key="1">
    <citation type="submission" date="2024-02" db="EMBL/GenBank/DDBJ databases">
        <title>de novo genome assembly of Solanum bulbocastanum strain 11H21.</title>
        <authorList>
            <person name="Hosaka A.J."/>
        </authorList>
    </citation>
    <scope>NUCLEOTIDE SEQUENCE [LARGE SCALE GENOMIC DNA]</scope>
    <source>
        <tissue evidence="3">Young leaves</tissue>
    </source>
</reference>
<dbReference type="AlphaFoldDB" id="A0AAN8TPZ8"/>
<dbReference type="Proteomes" id="UP001371456">
    <property type="component" value="Unassembled WGS sequence"/>
</dbReference>
<feature type="transmembrane region" description="Helical" evidence="2">
    <location>
        <begin position="12"/>
        <end position="39"/>
    </location>
</feature>
<keyword evidence="2" id="KW-0812">Transmembrane</keyword>
<name>A0AAN8TPZ8_SOLBU</name>
<keyword evidence="2" id="KW-0472">Membrane</keyword>
<keyword evidence="4" id="KW-1185">Reference proteome</keyword>
<evidence type="ECO:0000313" key="3">
    <source>
        <dbReference type="EMBL" id="KAK6791085.1"/>
    </source>
</evidence>
<sequence length="209" mass="24057">MCTVLQKLSIYIIASIVARIVCLFVPRIYVTLCVGLHLVEKMNSIEMKIRGELERDVERDLEDEIKDGICQLALRLHRLYKHQEERKTKKSIDDHGTRDNTRGTNTKALSEVNINIKMEGGTKIEIKETKKEARRPISNKALNNMQRMVSTRSPKFDWTQSLRSGQTHITGYDKIDTSRKQVTNIITKNGQQNVKFIESAEKKSTRGLE</sequence>
<evidence type="ECO:0000256" key="2">
    <source>
        <dbReference type="SAM" id="Phobius"/>
    </source>
</evidence>
<accession>A0AAN8TPZ8</accession>
<protein>
    <submittedName>
        <fullName evidence="3">Uncharacterized protein</fullName>
    </submittedName>
</protein>
<comment type="caution">
    <text evidence="3">The sequence shown here is derived from an EMBL/GenBank/DDBJ whole genome shotgun (WGS) entry which is preliminary data.</text>
</comment>
<evidence type="ECO:0000256" key="1">
    <source>
        <dbReference type="SAM" id="MobiDB-lite"/>
    </source>
</evidence>
<feature type="region of interest" description="Disordered" evidence="1">
    <location>
        <begin position="85"/>
        <end position="104"/>
    </location>
</feature>
<feature type="compositionally biased region" description="Basic and acidic residues" evidence="1">
    <location>
        <begin position="85"/>
        <end position="101"/>
    </location>
</feature>
<keyword evidence="2" id="KW-1133">Transmembrane helix</keyword>